<feature type="compositionally biased region" description="Low complexity" evidence="1">
    <location>
        <begin position="71"/>
        <end position="81"/>
    </location>
</feature>
<accession>C3Z5D9</accession>
<feature type="domain" description="CARD" evidence="2">
    <location>
        <begin position="863"/>
        <end position="920"/>
    </location>
</feature>
<dbReference type="GO" id="GO:0002020">
    <property type="term" value="F:protease binding"/>
    <property type="evidence" value="ECO:0007669"/>
    <property type="project" value="InterPro"/>
</dbReference>
<feature type="compositionally biased region" description="Acidic residues" evidence="1">
    <location>
        <begin position="337"/>
        <end position="346"/>
    </location>
</feature>
<evidence type="ECO:0000256" key="1">
    <source>
        <dbReference type="SAM" id="MobiDB-lite"/>
    </source>
</evidence>
<dbReference type="EMBL" id="GG666583">
    <property type="protein sequence ID" value="EEN52052.1"/>
    <property type="molecule type" value="Genomic_DNA"/>
</dbReference>
<feature type="compositionally biased region" description="Polar residues" evidence="1">
    <location>
        <begin position="364"/>
        <end position="382"/>
    </location>
</feature>
<proteinExistence type="predicted"/>
<feature type="compositionally biased region" description="Basic and acidic residues" evidence="1">
    <location>
        <begin position="320"/>
        <end position="336"/>
    </location>
</feature>
<feature type="compositionally biased region" description="Polar residues" evidence="1">
    <location>
        <begin position="130"/>
        <end position="140"/>
    </location>
</feature>
<dbReference type="PANTHER" id="PTHR15034:SF5">
    <property type="entry name" value="DEATH DOMAIN-CONTAINING PROTEIN CRADD"/>
    <property type="match status" value="1"/>
</dbReference>
<dbReference type="InterPro" id="IPR001315">
    <property type="entry name" value="CARD"/>
</dbReference>
<protein>
    <recommendedName>
        <fullName evidence="2">CARD domain-containing protein</fullName>
    </recommendedName>
</protein>
<feature type="compositionally biased region" description="Polar residues" evidence="1">
    <location>
        <begin position="196"/>
        <end position="207"/>
    </location>
</feature>
<feature type="region of interest" description="Disordered" evidence="1">
    <location>
        <begin position="53"/>
        <end position="450"/>
    </location>
</feature>
<feature type="compositionally biased region" description="Acidic residues" evidence="1">
    <location>
        <begin position="242"/>
        <end position="258"/>
    </location>
</feature>
<dbReference type="InParanoid" id="C3Z5D9"/>
<dbReference type="InterPro" id="IPR011029">
    <property type="entry name" value="DEATH-like_dom_sf"/>
</dbReference>
<sequence>MRNITTEAWRQHPADRPAMSGILRRMMTKSDVQWSADQLRTAENEARKKLTDALRVSTRVRTPRREPVSAGLSSGEGSGLSPREAANTRHGEQRISPQSTRLSPRVSQVSPGVSRVSPRVSRMPQRGAGLQTSRKQTPVTKQGGHKENSNGKSKPSGSHVDDQEKIKSSESHVSGSASVRENASSSGSVREVNSSHIGNNRCSAQTLTRDEGFSESSFTDDQMSHDGSQCESGAAGGQSADEPSEAAEEPSEAAEEVAEALAGLAQVHLDFPERPAKLLTDHESGVNAKEEDAGHQLSSNMATPCPQPDQQQVGFSTTHDQTDPTNRDACQGRHGETEDEFEDESAEPVTVQYRGKLQPDPSLDVQSEAQQSTRTDAQSDTTETYRDEDHISSSFDSDDETSVKVPMGERIERPNSDLMAEDGDNDGLGVDSTTQHQSQTLSSEQTLQHQSEIISQGVTDQHLNEAGPVGDVGLQTAETAQQEQNTSAAGEVVTAMAQPRADPQVPSYPAVIFYDEADPDIAQVMQVAQLLRRTWGLHVFDPHRDGVEDKMTSFRHSFENSQHAVAVLTPAVIRDMQENRPSTASFRIATFLTGLLETREQTCRRRLIPVQIGNDEIPFILCNFCVLRLGTSGFHRRLYRAVGSQTGDTGLTTRDVRGWADQMPLLEHTVNTVAAMLRLPPEVLTDIKQEFGGSRARLIQVLECWCMHHGACATDVRLQQVVAAVTGGQRSCARDQEQVQANVPEGQGSCTRDEGLVQATVPDDQGSDVRGQSQVQAAVPGGQGETQRQQYEEHQPPADMTSLFAASIDMTSLFAASIDMTSQFATFMDMTSQFATFIDMTVAFATFMDMTVVFATFIEINTLLRTNRVRLVDALMYPEPVLDHLYSRCVINNEEMELIKSHSVRHEQARKLLDIIATKGTWGCAELKSVLAEKGPYACDVNGRGIPRKVDRPRNELQIADRAEARRRPDPGAGVNIPVQMQRHKKLPSGRDCTLRAVRESPVARKYCREEDLGYVLESTTFLSHPSQSLQVIAVLANLALSV</sequence>
<reference evidence="3" key="1">
    <citation type="journal article" date="2008" name="Nature">
        <title>The amphioxus genome and the evolution of the chordate karyotype.</title>
        <authorList>
            <consortium name="US DOE Joint Genome Institute (JGI-PGF)"/>
            <person name="Putnam N.H."/>
            <person name="Butts T."/>
            <person name="Ferrier D.E.K."/>
            <person name="Furlong R.F."/>
            <person name="Hellsten U."/>
            <person name="Kawashima T."/>
            <person name="Robinson-Rechavi M."/>
            <person name="Shoguchi E."/>
            <person name="Terry A."/>
            <person name="Yu J.-K."/>
            <person name="Benito-Gutierrez E.L."/>
            <person name="Dubchak I."/>
            <person name="Garcia-Fernandez J."/>
            <person name="Gibson-Brown J.J."/>
            <person name="Grigoriev I.V."/>
            <person name="Horton A.C."/>
            <person name="de Jong P.J."/>
            <person name="Jurka J."/>
            <person name="Kapitonov V.V."/>
            <person name="Kohara Y."/>
            <person name="Kuroki Y."/>
            <person name="Lindquist E."/>
            <person name="Lucas S."/>
            <person name="Osoegawa K."/>
            <person name="Pennacchio L.A."/>
            <person name="Salamov A.A."/>
            <person name="Satou Y."/>
            <person name="Sauka-Spengler T."/>
            <person name="Schmutz J."/>
            <person name="Shin-I T."/>
            <person name="Toyoda A."/>
            <person name="Bronner-Fraser M."/>
            <person name="Fujiyama A."/>
            <person name="Holland L.Z."/>
            <person name="Holland P.W.H."/>
            <person name="Satoh N."/>
            <person name="Rokhsar D.S."/>
        </authorList>
    </citation>
    <scope>NUCLEOTIDE SEQUENCE [LARGE SCALE GENOMIC DNA]</scope>
    <source>
        <strain evidence="3">S238N-H82</strain>
        <tissue evidence="3">Testes</tissue>
    </source>
</reference>
<dbReference type="Pfam" id="PF00619">
    <property type="entry name" value="CARD"/>
    <property type="match status" value="1"/>
</dbReference>
<dbReference type="GO" id="GO:0042981">
    <property type="term" value="P:regulation of apoptotic process"/>
    <property type="evidence" value="ECO:0007669"/>
    <property type="project" value="InterPro"/>
</dbReference>
<dbReference type="GO" id="GO:0070513">
    <property type="term" value="F:death domain binding"/>
    <property type="evidence" value="ECO:0007669"/>
    <property type="project" value="InterPro"/>
</dbReference>
<dbReference type="SUPFAM" id="SSF47986">
    <property type="entry name" value="DEATH domain"/>
    <property type="match status" value="1"/>
</dbReference>
<feature type="compositionally biased region" description="Low complexity" evidence="1">
    <location>
        <begin position="103"/>
        <end position="126"/>
    </location>
</feature>
<dbReference type="PROSITE" id="PS50209">
    <property type="entry name" value="CARD"/>
    <property type="match status" value="1"/>
</dbReference>
<feature type="compositionally biased region" description="Polar residues" evidence="1">
    <location>
        <begin position="296"/>
        <end position="319"/>
    </location>
</feature>
<dbReference type="PANTHER" id="PTHR15034">
    <property type="entry name" value="DEATH DOMAIN-CONTAINING PROTEIN CRADD"/>
    <property type="match status" value="1"/>
</dbReference>
<gene>
    <name evidence="3" type="ORF">BRAFLDRAFT_66228</name>
</gene>
<dbReference type="Gene3D" id="1.10.533.10">
    <property type="entry name" value="Death Domain, Fas"/>
    <property type="match status" value="1"/>
</dbReference>
<feature type="region of interest" description="Disordered" evidence="1">
    <location>
        <begin position="761"/>
        <end position="794"/>
    </location>
</feature>
<feature type="compositionally biased region" description="Low complexity" evidence="1">
    <location>
        <begin position="432"/>
        <end position="450"/>
    </location>
</feature>
<evidence type="ECO:0000313" key="3">
    <source>
        <dbReference type="EMBL" id="EEN52052.1"/>
    </source>
</evidence>
<dbReference type="CDD" id="cd01671">
    <property type="entry name" value="CARD"/>
    <property type="match status" value="1"/>
</dbReference>
<dbReference type="InterPro" id="IPR037939">
    <property type="entry name" value="CRADD"/>
</dbReference>
<name>C3Z5D9_BRAFL</name>
<feature type="compositionally biased region" description="Polar residues" evidence="1">
    <location>
        <begin position="214"/>
        <end position="231"/>
    </location>
</feature>
<organism>
    <name type="scientific">Branchiostoma floridae</name>
    <name type="common">Florida lancelet</name>
    <name type="synonym">Amphioxus</name>
    <dbReference type="NCBI Taxonomy" id="7739"/>
    <lineage>
        <taxon>Eukaryota</taxon>
        <taxon>Metazoa</taxon>
        <taxon>Chordata</taxon>
        <taxon>Cephalochordata</taxon>
        <taxon>Leptocardii</taxon>
        <taxon>Amphioxiformes</taxon>
        <taxon>Branchiostomatidae</taxon>
        <taxon>Branchiostoma</taxon>
    </lineage>
</organism>
<feature type="compositionally biased region" description="Low complexity" evidence="1">
    <location>
        <begin position="171"/>
        <end position="195"/>
    </location>
</feature>
<dbReference type="AlphaFoldDB" id="C3Z5D9"/>
<evidence type="ECO:0000259" key="2">
    <source>
        <dbReference type="PROSITE" id="PS50209"/>
    </source>
</evidence>
<feature type="compositionally biased region" description="Basic and acidic residues" evidence="1">
    <location>
        <begin position="159"/>
        <end position="170"/>
    </location>
</feature>
<feature type="compositionally biased region" description="Basic and acidic residues" evidence="1">
    <location>
        <begin position="270"/>
        <end position="294"/>
    </location>
</feature>